<reference evidence="2 3" key="1">
    <citation type="submission" date="2020-03" db="EMBL/GenBank/DDBJ databases">
        <title>Genomic Encyclopedia of Type Strains, Phase IV (KMG-IV): sequencing the most valuable type-strain genomes for metagenomic binning, comparative biology and taxonomic classification.</title>
        <authorList>
            <person name="Goeker M."/>
        </authorList>
    </citation>
    <scope>NUCLEOTIDE SEQUENCE [LARGE SCALE GENOMIC DNA]</scope>
    <source>
        <strain evidence="2 3">DSM 21299</strain>
    </source>
</reference>
<organism evidence="2 3">
    <name type="scientific">Sphingobium vermicomposti</name>
    <dbReference type="NCBI Taxonomy" id="529005"/>
    <lineage>
        <taxon>Bacteria</taxon>
        <taxon>Pseudomonadati</taxon>
        <taxon>Pseudomonadota</taxon>
        <taxon>Alphaproteobacteria</taxon>
        <taxon>Sphingomonadales</taxon>
        <taxon>Sphingomonadaceae</taxon>
        <taxon>Sphingobium</taxon>
    </lineage>
</organism>
<proteinExistence type="predicted"/>
<comment type="caution">
    <text evidence="2">The sequence shown here is derived from an EMBL/GenBank/DDBJ whole genome shotgun (WGS) entry which is preliminary data.</text>
</comment>
<protein>
    <recommendedName>
        <fullName evidence="4">DUF1318 domain-containing protein</fullName>
    </recommendedName>
</protein>
<evidence type="ECO:0000256" key="1">
    <source>
        <dbReference type="SAM" id="SignalP"/>
    </source>
</evidence>
<gene>
    <name evidence="2" type="ORF">FHS54_001931</name>
</gene>
<feature type="chain" id="PRO_5032880004" description="DUF1318 domain-containing protein" evidence="1">
    <location>
        <begin position="29"/>
        <end position="133"/>
    </location>
</feature>
<dbReference type="EMBL" id="JAASQR010000002">
    <property type="protein sequence ID" value="NIJ16965.1"/>
    <property type="molecule type" value="Genomic_DNA"/>
</dbReference>
<dbReference type="RefSeq" id="WP_167303542.1">
    <property type="nucleotide sequence ID" value="NZ_JAASQR010000002.1"/>
</dbReference>
<sequence>MTRKFLMIVGGAAIALATGLAVTAPARAQSGAVATAMAQGSVGEQADGYLGIAGTVSAAVRAEVESVNIKRRAAYTDLAGKRGVTVQDVAAATGCQTLSGRVKTGQVYRIGAGPWQTKGAAPIALPSYCATAG</sequence>
<keyword evidence="3" id="KW-1185">Reference proteome</keyword>
<accession>A0A846MG11</accession>
<dbReference type="InterPro" id="IPR008309">
    <property type="entry name" value="YdbL"/>
</dbReference>
<dbReference type="Pfam" id="PF07027">
    <property type="entry name" value="DUF1318"/>
    <property type="match status" value="1"/>
</dbReference>
<dbReference type="Proteomes" id="UP000576821">
    <property type="component" value="Unassembled WGS sequence"/>
</dbReference>
<dbReference type="AlphaFoldDB" id="A0A846MG11"/>
<name>A0A846MG11_9SPHN</name>
<evidence type="ECO:0008006" key="4">
    <source>
        <dbReference type="Google" id="ProtNLM"/>
    </source>
</evidence>
<evidence type="ECO:0000313" key="2">
    <source>
        <dbReference type="EMBL" id="NIJ16965.1"/>
    </source>
</evidence>
<keyword evidence="1" id="KW-0732">Signal</keyword>
<feature type="signal peptide" evidence="1">
    <location>
        <begin position="1"/>
        <end position="28"/>
    </location>
</feature>
<evidence type="ECO:0000313" key="3">
    <source>
        <dbReference type="Proteomes" id="UP000576821"/>
    </source>
</evidence>